<dbReference type="Gene3D" id="1.20.120.1080">
    <property type="match status" value="1"/>
</dbReference>
<dbReference type="Proteomes" id="UP000371041">
    <property type="component" value="Chromosome"/>
</dbReference>
<evidence type="ECO:0000256" key="6">
    <source>
        <dbReference type="ARBA" id="ARBA00022840"/>
    </source>
</evidence>
<evidence type="ECO:0000313" key="11">
    <source>
        <dbReference type="Proteomes" id="UP000371041"/>
    </source>
</evidence>
<dbReference type="NCBIfam" id="NF008348">
    <property type="entry name" value="PRK11131.1"/>
    <property type="match status" value="1"/>
</dbReference>
<dbReference type="InterPro" id="IPR003593">
    <property type="entry name" value="AAA+_ATPase"/>
</dbReference>
<dbReference type="PANTHER" id="PTHR18934:SF99">
    <property type="entry name" value="ATP-DEPENDENT RNA HELICASE DHX37-RELATED"/>
    <property type="match status" value="1"/>
</dbReference>
<evidence type="ECO:0000256" key="3">
    <source>
        <dbReference type="ARBA" id="ARBA00022741"/>
    </source>
</evidence>
<reference evidence="11" key="1">
    <citation type="submission" date="2019-11" db="EMBL/GenBank/DDBJ databases">
        <title>The complete genome sequence of Saccharopolyspora sp. E2A.</title>
        <authorList>
            <person name="Zhang G."/>
        </authorList>
    </citation>
    <scope>NUCLEOTIDE SEQUENCE [LARGE SCALE GENOMIC DNA]</scope>
    <source>
        <strain evidence="11">E2A</strain>
    </source>
</reference>
<dbReference type="SUPFAM" id="SSF52540">
    <property type="entry name" value="P-loop containing nucleoside triphosphate hydrolases"/>
    <property type="match status" value="1"/>
</dbReference>
<dbReference type="GO" id="GO:0003723">
    <property type="term" value="F:RNA binding"/>
    <property type="evidence" value="ECO:0007669"/>
    <property type="project" value="TreeGrafter"/>
</dbReference>
<dbReference type="PROSITE" id="PS51194">
    <property type="entry name" value="HELICASE_CTER"/>
    <property type="match status" value="1"/>
</dbReference>
<evidence type="ECO:0000256" key="2">
    <source>
        <dbReference type="ARBA" id="ARBA00012552"/>
    </source>
</evidence>
<dbReference type="InterPro" id="IPR014001">
    <property type="entry name" value="Helicase_ATP-bd"/>
</dbReference>
<dbReference type="Pfam" id="PF11898">
    <property type="entry name" value="DUF3418"/>
    <property type="match status" value="1"/>
</dbReference>
<evidence type="ECO:0000256" key="1">
    <source>
        <dbReference type="ARBA" id="ARBA00008792"/>
    </source>
</evidence>
<dbReference type="PROSITE" id="PS51192">
    <property type="entry name" value="HELICASE_ATP_BIND_1"/>
    <property type="match status" value="1"/>
</dbReference>
<dbReference type="Pfam" id="PF07717">
    <property type="entry name" value="OB_NTP_bind"/>
    <property type="match status" value="1"/>
</dbReference>
<dbReference type="InterPro" id="IPR011709">
    <property type="entry name" value="DEAD-box_helicase_OB_fold"/>
</dbReference>
<dbReference type="Pfam" id="PF00270">
    <property type="entry name" value="DEAD"/>
    <property type="match status" value="1"/>
</dbReference>
<keyword evidence="11" id="KW-1185">Reference proteome</keyword>
<dbReference type="PANTHER" id="PTHR18934">
    <property type="entry name" value="ATP-DEPENDENT RNA HELICASE"/>
    <property type="match status" value="1"/>
</dbReference>
<dbReference type="EC" id="3.6.4.13" evidence="2"/>
<dbReference type="Gene3D" id="3.40.50.300">
    <property type="entry name" value="P-loop containing nucleotide triphosphate hydrolases"/>
    <property type="match status" value="2"/>
</dbReference>
<dbReference type="FunFam" id="1.20.120.1080:FF:000005">
    <property type="entry name" value="ATP-dependent helicase HrpA"/>
    <property type="match status" value="1"/>
</dbReference>
<dbReference type="InterPro" id="IPR024590">
    <property type="entry name" value="HrpA_C"/>
</dbReference>
<dbReference type="InterPro" id="IPR011545">
    <property type="entry name" value="DEAD/DEAH_box_helicase_dom"/>
</dbReference>
<dbReference type="EMBL" id="CP045929">
    <property type="protein sequence ID" value="QGK71131.1"/>
    <property type="molecule type" value="Genomic_DNA"/>
</dbReference>
<keyword evidence="3" id="KW-0547">Nucleotide-binding</keyword>
<name>A0A5Q3Q8Y1_9PSEU</name>
<dbReference type="SMART" id="SM00490">
    <property type="entry name" value="HELICc"/>
    <property type="match status" value="1"/>
</dbReference>
<dbReference type="Pfam" id="PF21010">
    <property type="entry name" value="HA2_C"/>
    <property type="match status" value="1"/>
</dbReference>
<dbReference type="CDD" id="cd17989">
    <property type="entry name" value="DEXHc_HrpA"/>
    <property type="match status" value="1"/>
</dbReference>
<dbReference type="GO" id="GO:0003724">
    <property type="term" value="F:RNA helicase activity"/>
    <property type="evidence" value="ECO:0007669"/>
    <property type="project" value="UniProtKB-EC"/>
</dbReference>
<accession>A0A5Q3Q8Y1</accession>
<proteinExistence type="inferred from homology"/>
<feature type="domain" description="Helicase C-terminal" evidence="9">
    <location>
        <begin position="282"/>
        <end position="449"/>
    </location>
</feature>
<evidence type="ECO:0000259" key="9">
    <source>
        <dbReference type="PROSITE" id="PS51194"/>
    </source>
</evidence>
<dbReference type="FunFam" id="3.40.50.300:FF:000439">
    <property type="entry name" value="ATP-dependent RNA helicase HrpA"/>
    <property type="match status" value="1"/>
</dbReference>
<keyword evidence="5 10" id="KW-0347">Helicase</keyword>
<dbReference type="InterPro" id="IPR001650">
    <property type="entry name" value="Helicase_C-like"/>
</dbReference>
<protein>
    <recommendedName>
        <fullName evidence="2">RNA helicase</fullName>
        <ecNumber evidence="2">3.6.4.13</ecNumber>
    </recommendedName>
</protein>
<comment type="similarity">
    <text evidence="1">Belongs to the DEAD box helicase family. DEAH subfamily.</text>
</comment>
<dbReference type="InterPro" id="IPR010222">
    <property type="entry name" value="RNA_helicase_HrpA"/>
</dbReference>
<evidence type="ECO:0000313" key="10">
    <source>
        <dbReference type="EMBL" id="QGK71131.1"/>
    </source>
</evidence>
<evidence type="ECO:0000256" key="5">
    <source>
        <dbReference type="ARBA" id="ARBA00022806"/>
    </source>
</evidence>
<organism evidence="10 11">
    <name type="scientific">Allosaccharopolyspora coralli</name>
    <dbReference type="NCBI Taxonomy" id="2665642"/>
    <lineage>
        <taxon>Bacteria</taxon>
        <taxon>Bacillati</taxon>
        <taxon>Actinomycetota</taxon>
        <taxon>Actinomycetes</taxon>
        <taxon>Pseudonocardiales</taxon>
        <taxon>Pseudonocardiaceae</taxon>
        <taxon>Allosaccharopolyspora</taxon>
    </lineage>
</organism>
<feature type="domain" description="Helicase ATP-binding" evidence="8">
    <location>
        <begin position="88"/>
        <end position="251"/>
    </location>
</feature>
<dbReference type="FunFam" id="3.40.50.300:FF:000575">
    <property type="entry name" value="ATP-dependent helicase hrpA"/>
    <property type="match status" value="1"/>
</dbReference>
<dbReference type="GO" id="GO:0016887">
    <property type="term" value="F:ATP hydrolysis activity"/>
    <property type="evidence" value="ECO:0007669"/>
    <property type="project" value="RHEA"/>
</dbReference>
<dbReference type="SMART" id="SM00847">
    <property type="entry name" value="HA2"/>
    <property type="match status" value="1"/>
</dbReference>
<evidence type="ECO:0000259" key="8">
    <source>
        <dbReference type="PROSITE" id="PS51192"/>
    </source>
</evidence>
<dbReference type="InterPro" id="IPR007502">
    <property type="entry name" value="Helicase-assoc_dom"/>
</dbReference>
<dbReference type="GO" id="GO:0005524">
    <property type="term" value="F:ATP binding"/>
    <property type="evidence" value="ECO:0007669"/>
    <property type="project" value="UniProtKB-KW"/>
</dbReference>
<gene>
    <name evidence="10" type="primary">hrpA</name>
    <name evidence="10" type="ORF">GIY23_17830</name>
</gene>
<sequence>MGPTPDSTALADLRERLPSLMHHEQVRLRRRLDGVRKIRDPQAVEAVTSEIAADVDAAETRVQNRRAQVPSIGYPDALPVSHKRDDLLEVIRDNQVVIVAGETGSGKTTQIPKMCLELGRGVQGLIGHTQPRRLAARTVAERVAEELDTELGATVGYQVRFTDRSGDDTLVKLMTDGILLAEIQRDRLLRRYDTIIIDEAHERSLNIDFLLGYLKELLPRRPDLKVIITSATIDPERFSRHFGDAPVVEVSGRTYPVEVRYRPLLDDDGEADSRDERDQTQGIIDAVHELAAAGPGDVLVFLSGEREIRDTADALNQVELRNTEVLPLYARLSSAEQHRVFQRHTGRRIVLATNVAETSLTVPGIKYVIDPGTARISRYSARTKVQRLPIEAVSQASANQRKGRCGRTSDGICIRLYSEDDFLARPEFTDPEILRTNLASVILQMTSLGLGDIASFPFVEPPDKRQITDGVNLLHELGAIEQDTKSAKSGNGAQRRLTGVGRKLSQLPIDPRLARMVLEAERNGCVREAMVITAALSIQDPRERPADKQQAADEKHRRFADKESDFLAYLNLWNYAREQQRELSSNQFRKLCRAEFLNYLRVREWQDLYSQLRQMVKQLGLSINDEPADSPRIHQSLLSGLLSHIGLKDEERKPRSQQRPQRKPMTEFVGARGTKFAVFPGSALFKKPPRWVMAAELVETSRLWGRVVARIEPEWVEKLAQHLVKRNYGEPHWEKDRAAVVAFEKVTLYGVPLVADRKVQYGRIDPELSRELFIRHALVEGDWDTRHQFFHDNRALLAEVDELEQRVRRRDILVDDETLFEFYDRRVGSDVVSGKHFDSWWKKKRREDPHLLDFEKSMLINTSKGAVSDADYPDSWRQNAHELPLTYQFEPGADADGVTVHIPVPVLNQIDPVEFEWQIPGLREELVTALIKSLPKPLRRNFVPAPDYAKAVLQRVRPCSEPLLDTLERELRALTGITVARQEWDFAALPGHLRITFRVVEDSTTVAEGRDLQALKQQLRPNMSAALSAAADGVERSGVTEWDFGDLPRTFEQRADEQDVKAFPALVDEGESVGVRMFGTEAEQRAAGWAGTRRMLLMAVPSPVKSQVKGLSTRARLVFSRSPHGDVAALVEDCVGCAVDKIVAENGGPVWEETAFGTLKEKVRVGIGPYTAHLVSTVEKVLTAAQQVDTLLAERGGQLPAEAREDITTQLSNLIHPGFVTATGWDRLPDLTRYLRGIEHRLDKLPQNPRRDRDLMDEVHQVEDRYQGLLDGVPQERPVSDELRRIGWMIEDLRVSFFAQSLGTPQPVSVKRLHKAMDTLL</sequence>
<evidence type="ECO:0000256" key="4">
    <source>
        <dbReference type="ARBA" id="ARBA00022801"/>
    </source>
</evidence>
<dbReference type="SMART" id="SM00487">
    <property type="entry name" value="DEXDc"/>
    <property type="match status" value="1"/>
</dbReference>
<dbReference type="KEGG" id="sace:GIY23_17830"/>
<dbReference type="InterPro" id="IPR027417">
    <property type="entry name" value="P-loop_NTPase"/>
</dbReference>
<evidence type="ECO:0000256" key="7">
    <source>
        <dbReference type="ARBA" id="ARBA00047984"/>
    </source>
</evidence>
<comment type="catalytic activity">
    <reaction evidence="7">
        <text>ATP + H2O = ADP + phosphate + H(+)</text>
        <dbReference type="Rhea" id="RHEA:13065"/>
        <dbReference type="ChEBI" id="CHEBI:15377"/>
        <dbReference type="ChEBI" id="CHEBI:15378"/>
        <dbReference type="ChEBI" id="CHEBI:30616"/>
        <dbReference type="ChEBI" id="CHEBI:43474"/>
        <dbReference type="ChEBI" id="CHEBI:456216"/>
        <dbReference type="EC" id="3.6.4.13"/>
    </reaction>
</comment>
<dbReference type="SMART" id="SM00382">
    <property type="entry name" value="AAA"/>
    <property type="match status" value="1"/>
</dbReference>
<dbReference type="NCBIfam" id="TIGR01967">
    <property type="entry name" value="DEAH_box_HrpA"/>
    <property type="match status" value="1"/>
</dbReference>
<keyword evidence="6" id="KW-0067">ATP-binding</keyword>
<keyword evidence="4 10" id="KW-0378">Hydrolase</keyword>
<dbReference type="Pfam" id="PF00271">
    <property type="entry name" value="Helicase_C"/>
    <property type="match status" value="1"/>
</dbReference>
<dbReference type="CDD" id="cd18791">
    <property type="entry name" value="SF2_C_RHA"/>
    <property type="match status" value="1"/>
</dbReference>
<dbReference type="RefSeq" id="WP_154077707.1">
    <property type="nucleotide sequence ID" value="NZ_CP045929.1"/>
</dbReference>